<feature type="chain" id="PRO_5004361152" evidence="4">
    <location>
        <begin position="26"/>
        <end position="339"/>
    </location>
</feature>
<proteinExistence type="inferred from homology"/>
<dbReference type="InterPro" id="IPR018114">
    <property type="entry name" value="TRYPSIN_HIS"/>
</dbReference>
<evidence type="ECO:0000256" key="4">
    <source>
        <dbReference type="SAM" id="SignalP"/>
    </source>
</evidence>
<name>R1GZ91_9GAMM</name>
<comment type="caution">
    <text evidence="6">The sequence shown here is derived from an EMBL/GenBank/DDBJ whole genome shotgun (WGS) entry which is preliminary data.</text>
</comment>
<dbReference type="InterPro" id="IPR001254">
    <property type="entry name" value="Trypsin_dom"/>
</dbReference>
<keyword evidence="4" id="KW-0732">Signal</keyword>
<evidence type="ECO:0000313" key="6">
    <source>
        <dbReference type="EMBL" id="EOD81409.1"/>
    </source>
</evidence>
<dbReference type="PANTHER" id="PTHR24276:SF98">
    <property type="entry name" value="FI18310P1-RELATED"/>
    <property type="match status" value="1"/>
</dbReference>
<organism evidence="6 7">
    <name type="scientific">Grimontia indica</name>
    <dbReference type="NCBI Taxonomy" id="1056512"/>
    <lineage>
        <taxon>Bacteria</taxon>
        <taxon>Pseudomonadati</taxon>
        <taxon>Pseudomonadota</taxon>
        <taxon>Gammaproteobacteria</taxon>
        <taxon>Vibrionales</taxon>
        <taxon>Vibrionaceae</taxon>
        <taxon>Grimontia</taxon>
    </lineage>
</organism>
<dbReference type="GO" id="GO:0006508">
    <property type="term" value="P:proteolysis"/>
    <property type="evidence" value="ECO:0007669"/>
    <property type="project" value="UniProtKB-KW"/>
</dbReference>
<dbReference type="PANTHER" id="PTHR24276">
    <property type="entry name" value="POLYSERASE-RELATED"/>
    <property type="match status" value="1"/>
</dbReference>
<dbReference type="Gene3D" id="2.40.10.10">
    <property type="entry name" value="Trypsin-like serine proteases"/>
    <property type="match status" value="1"/>
</dbReference>
<evidence type="ECO:0000259" key="5">
    <source>
        <dbReference type="PROSITE" id="PS50240"/>
    </source>
</evidence>
<protein>
    <submittedName>
        <fullName evidence="6">Trypsin-beta</fullName>
    </submittedName>
</protein>
<dbReference type="SMART" id="SM00020">
    <property type="entry name" value="Tryp_SPc"/>
    <property type="match status" value="1"/>
</dbReference>
<dbReference type="InterPro" id="IPR043504">
    <property type="entry name" value="Peptidase_S1_PA_chymotrypsin"/>
</dbReference>
<keyword evidence="2" id="KW-1015">Disulfide bond</keyword>
<sequence>MINKWSVKVLGGILASTSFLGTAIAAENVPVPAIVDGAYVQIGDVPWQAALIDDSGKFCGGIIISQRHVLTAAHCVIDVSTSTLNVVTGYEDVAYIPDENISAVSKIDVHPDYDNEWLTSDIAVIHLASDIATTASPIAIATQTTQIDLDAQFAAAERENLFVSGWGRVATEEKGSRFLQYTLLNGMDDFSCYGNDIGGRHDSFICANSERSTGVCQGDSGGPLVWQNPSALANKDKGYVAVGVVSYTSFYGCGLTDYADGFSQIATFYDWIDEKVGGYERPDVTFTTDIFNLGSDYAPDTTIPLTQSTSGGGGSMPLWLLTLMLPAVLIRASRNKAIS</sequence>
<comment type="similarity">
    <text evidence="1">Belongs to the peptidase S1 family.</text>
</comment>
<keyword evidence="3" id="KW-0378">Hydrolase</keyword>
<keyword evidence="3" id="KW-0720">Serine protease</keyword>
<dbReference type="InterPro" id="IPR050430">
    <property type="entry name" value="Peptidase_S1"/>
</dbReference>
<dbReference type="EMBL" id="ANFM02000006">
    <property type="protein sequence ID" value="EOD81409.1"/>
    <property type="molecule type" value="Genomic_DNA"/>
</dbReference>
<dbReference type="CDD" id="cd00190">
    <property type="entry name" value="Tryp_SPc"/>
    <property type="match status" value="1"/>
</dbReference>
<accession>R1GZ91</accession>
<dbReference type="InterPro" id="IPR033116">
    <property type="entry name" value="TRYPSIN_SER"/>
</dbReference>
<feature type="signal peptide" evidence="4">
    <location>
        <begin position="1"/>
        <end position="25"/>
    </location>
</feature>
<keyword evidence="3" id="KW-0645">Protease</keyword>
<evidence type="ECO:0000256" key="1">
    <source>
        <dbReference type="ARBA" id="ARBA00007664"/>
    </source>
</evidence>
<dbReference type="PROSITE" id="PS00135">
    <property type="entry name" value="TRYPSIN_SER"/>
    <property type="match status" value="1"/>
</dbReference>
<dbReference type="PRINTS" id="PR00722">
    <property type="entry name" value="CHYMOTRYPSIN"/>
</dbReference>
<evidence type="ECO:0000256" key="2">
    <source>
        <dbReference type="ARBA" id="ARBA00023157"/>
    </source>
</evidence>
<dbReference type="RefSeq" id="WP_002536117.1">
    <property type="nucleotide sequence ID" value="NZ_ANFM02000006.1"/>
</dbReference>
<keyword evidence="7" id="KW-1185">Reference proteome</keyword>
<dbReference type="PROSITE" id="PS50240">
    <property type="entry name" value="TRYPSIN_DOM"/>
    <property type="match status" value="1"/>
</dbReference>
<reference evidence="6 7" key="1">
    <citation type="journal article" date="2014" name="PLoS ONE">
        <title>Grimontia indica AK16(T), sp. nov., Isolated from a Seawater Sample Reports the Presence of Pathogenic Genes Similar to Vibrio Genus.</title>
        <authorList>
            <person name="Singh A."/>
            <person name="Vaidya B."/>
            <person name="Khatri I."/>
            <person name="Srinivas T.N."/>
            <person name="Subramanian S."/>
            <person name="Korpole S."/>
            <person name="Pinnaka A.K."/>
        </authorList>
    </citation>
    <scope>NUCLEOTIDE SEQUENCE [LARGE SCALE GENOMIC DNA]</scope>
    <source>
        <strain evidence="6 7">AK16</strain>
    </source>
</reference>
<dbReference type="SUPFAM" id="SSF50494">
    <property type="entry name" value="Trypsin-like serine proteases"/>
    <property type="match status" value="1"/>
</dbReference>
<dbReference type="Pfam" id="PF00089">
    <property type="entry name" value="Trypsin"/>
    <property type="match status" value="1"/>
</dbReference>
<dbReference type="InterPro" id="IPR009003">
    <property type="entry name" value="Peptidase_S1_PA"/>
</dbReference>
<dbReference type="InterPro" id="IPR001314">
    <property type="entry name" value="Peptidase_S1A"/>
</dbReference>
<gene>
    <name evidence="6" type="ORF">D515_04311</name>
</gene>
<dbReference type="AlphaFoldDB" id="R1GZ91"/>
<evidence type="ECO:0000313" key="7">
    <source>
        <dbReference type="Proteomes" id="UP000011223"/>
    </source>
</evidence>
<dbReference type="GO" id="GO:0004252">
    <property type="term" value="F:serine-type endopeptidase activity"/>
    <property type="evidence" value="ECO:0007669"/>
    <property type="project" value="InterPro"/>
</dbReference>
<feature type="domain" description="Peptidase S1" evidence="5">
    <location>
        <begin position="34"/>
        <end position="277"/>
    </location>
</feature>
<dbReference type="Proteomes" id="UP000011223">
    <property type="component" value="Unassembled WGS sequence"/>
</dbReference>
<dbReference type="eggNOG" id="COG5640">
    <property type="taxonomic scope" value="Bacteria"/>
</dbReference>
<dbReference type="PROSITE" id="PS00134">
    <property type="entry name" value="TRYPSIN_HIS"/>
    <property type="match status" value="1"/>
</dbReference>
<evidence type="ECO:0000256" key="3">
    <source>
        <dbReference type="RuleBase" id="RU363034"/>
    </source>
</evidence>
<dbReference type="FunFam" id="2.40.10.10:FF:000068">
    <property type="entry name" value="transmembrane protease serine 2"/>
    <property type="match status" value="1"/>
</dbReference>